<keyword evidence="2" id="KW-1185">Reference proteome</keyword>
<evidence type="ECO:0000313" key="1">
    <source>
        <dbReference type="EMBL" id="KAH7303560.1"/>
    </source>
</evidence>
<protein>
    <submittedName>
        <fullName evidence="1">Uncharacterized protein</fullName>
    </submittedName>
</protein>
<dbReference type="PROSITE" id="PS51257">
    <property type="entry name" value="PROKAR_LIPOPROTEIN"/>
    <property type="match status" value="1"/>
</dbReference>
<name>A0A8K0WJ45_9HYPO</name>
<dbReference type="Proteomes" id="UP000813444">
    <property type="component" value="Unassembled WGS sequence"/>
</dbReference>
<dbReference type="EMBL" id="JAGPNK010000032">
    <property type="protein sequence ID" value="KAH7303560.1"/>
    <property type="molecule type" value="Genomic_DNA"/>
</dbReference>
<accession>A0A8K0WJ45</accession>
<reference evidence="1" key="1">
    <citation type="journal article" date="2021" name="Nat. Commun.">
        <title>Genetic determinants of endophytism in the Arabidopsis root mycobiome.</title>
        <authorList>
            <person name="Mesny F."/>
            <person name="Miyauchi S."/>
            <person name="Thiergart T."/>
            <person name="Pickel B."/>
            <person name="Atanasova L."/>
            <person name="Karlsson M."/>
            <person name="Huettel B."/>
            <person name="Barry K.W."/>
            <person name="Haridas S."/>
            <person name="Chen C."/>
            <person name="Bauer D."/>
            <person name="Andreopoulos W."/>
            <person name="Pangilinan J."/>
            <person name="LaButti K."/>
            <person name="Riley R."/>
            <person name="Lipzen A."/>
            <person name="Clum A."/>
            <person name="Drula E."/>
            <person name="Henrissat B."/>
            <person name="Kohler A."/>
            <person name="Grigoriev I.V."/>
            <person name="Martin F.M."/>
            <person name="Hacquard S."/>
        </authorList>
    </citation>
    <scope>NUCLEOTIDE SEQUENCE</scope>
    <source>
        <strain evidence="1">MPI-CAGE-CH-0235</strain>
    </source>
</reference>
<evidence type="ECO:0000313" key="2">
    <source>
        <dbReference type="Proteomes" id="UP000813444"/>
    </source>
</evidence>
<gene>
    <name evidence="1" type="ORF">B0I35DRAFT_331973</name>
</gene>
<feature type="non-terminal residue" evidence="1">
    <location>
        <position position="159"/>
    </location>
</feature>
<dbReference type="OrthoDB" id="10368729at2759"/>
<comment type="caution">
    <text evidence="1">The sequence shown here is derived from an EMBL/GenBank/DDBJ whole genome shotgun (WGS) entry which is preliminary data.</text>
</comment>
<dbReference type="AlphaFoldDB" id="A0A8K0WJ45"/>
<sequence>MKISTLMSLLPYVGGVLGCVRIHTYLYTHPFTDDKLSIELWDDHRYYKRCPGCSWYFSSDESKCVSDCGEFKVEVWGNGSEARVQKKSTGKWYTMKEKNRKRRSECCIQLDSRCGGFCGSWDSCLVSNHENCKNYACKLCDNQQVCGNRRSFPIDNSTS</sequence>
<organism evidence="1 2">
    <name type="scientific">Stachybotrys elegans</name>
    <dbReference type="NCBI Taxonomy" id="80388"/>
    <lineage>
        <taxon>Eukaryota</taxon>
        <taxon>Fungi</taxon>
        <taxon>Dikarya</taxon>
        <taxon>Ascomycota</taxon>
        <taxon>Pezizomycotina</taxon>
        <taxon>Sordariomycetes</taxon>
        <taxon>Hypocreomycetidae</taxon>
        <taxon>Hypocreales</taxon>
        <taxon>Stachybotryaceae</taxon>
        <taxon>Stachybotrys</taxon>
    </lineage>
</organism>
<proteinExistence type="predicted"/>